<evidence type="ECO:0000256" key="8">
    <source>
        <dbReference type="ARBA" id="ARBA00023004"/>
    </source>
</evidence>
<dbReference type="InterPro" id="IPR003439">
    <property type="entry name" value="ABC_transporter-like_ATP-bd"/>
</dbReference>
<dbReference type="GO" id="GO:0006826">
    <property type="term" value="P:iron ion transport"/>
    <property type="evidence" value="ECO:0007669"/>
    <property type="project" value="UniProtKB-KW"/>
</dbReference>
<dbReference type="InterPro" id="IPR003593">
    <property type="entry name" value="AAA+_ATPase"/>
</dbReference>
<dbReference type="Gene3D" id="3.40.50.300">
    <property type="entry name" value="P-loop containing nucleotide triphosphate hydrolases"/>
    <property type="match status" value="1"/>
</dbReference>
<dbReference type="InterPro" id="IPR051535">
    <property type="entry name" value="Siderophore_ABC-ATPase"/>
</dbReference>
<dbReference type="CDD" id="cd03214">
    <property type="entry name" value="ABC_Iron-Siderophores_B12_Hemin"/>
    <property type="match status" value="1"/>
</dbReference>
<comment type="subcellular location">
    <subcellularLocation>
        <location evidence="1">Cell membrane</location>
        <topology evidence="1">Peripheral membrane protein</topology>
    </subcellularLocation>
</comment>
<dbReference type="PANTHER" id="PTHR42771">
    <property type="entry name" value="IRON(3+)-HYDROXAMATE IMPORT ATP-BINDING PROTEIN FHUC"/>
    <property type="match status" value="1"/>
</dbReference>
<keyword evidence="8" id="KW-0408">Iron</keyword>
<proteinExistence type="inferred from homology"/>
<dbReference type="GO" id="GO:0005886">
    <property type="term" value="C:plasma membrane"/>
    <property type="evidence" value="ECO:0007669"/>
    <property type="project" value="UniProtKB-SubCell"/>
</dbReference>
<organism evidence="12 13">
    <name type="scientific">Moraxella catarrhalis</name>
    <name type="common">Branhamella catarrhalis</name>
    <dbReference type="NCBI Taxonomy" id="480"/>
    <lineage>
        <taxon>Bacteria</taxon>
        <taxon>Pseudomonadati</taxon>
        <taxon>Pseudomonadota</taxon>
        <taxon>Gammaproteobacteria</taxon>
        <taxon>Moraxellales</taxon>
        <taxon>Moraxellaceae</taxon>
        <taxon>Moraxella</taxon>
    </lineage>
</organism>
<dbReference type="PANTHER" id="PTHR42771:SF3">
    <property type="entry name" value="PETROBACTIN IMPORT ATP-BINDING PROTEIN YCLP"/>
    <property type="match status" value="1"/>
</dbReference>
<comment type="caution">
    <text evidence="12">The sequence shown here is derived from an EMBL/GenBank/DDBJ whole genome shotgun (WGS) entry which is preliminary data.</text>
</comment>
<gene>
    <name evidence="12" type="ORF">AO384_1087</name>
</gene>
<keyword evidence="4" id="KW-1003">Cell membrane</keyword>
<name>A0A198UI84_MORCA</name>
<dbReference type="GO" id="GO:0005524">
    <property type="term" value="F:ATP binding"/>
    <property type="evidence" value="ECO:0007669"/>
    <property type="project" value="UniProtKB-KW"/>
</dbReference>
<keyword evidence="7 12" id="KW-0067">ATP-binding</keyword>
<reference evidence="12 13" key="1">
    <citation type="journal article" date="2016" name="Genome Biol. Evol.">
        <title>Comparative Genomic Analyses of the Moraxella catarrhalis Serosensitive and Seroresistant Lineages Demonstrate Their Independent Evolution.</title>
        <authorList>
            <person name="Earl J.P."/>
            <person name="de Vries S.P."/>
            <person name="Ahmed A."/>
            <person name="Powell E."/>
            <person name="Schultz M.P."/>
            <person name="Hermans P.W."/>
            <person name="Hill D.J."/>
            <person name="Zhou Z."/>
            <person name="Constantinidou C.I."/>
            <person name="Hu F.Z."/>
            <person name="Bootsma H.J."/>
            <person name="Ehrlich G.D."/>
        </authorList>
    </citation>
    <scope>NUCLEOTIDE SEQUENCE [LARGE SCALE GENOMIC DNA]</scope>
    <source>
        <strain evidence="12 13">Z7542</strain>
    </source>
</reference>
<keyword evidence="9" id="KW-0406">Ion transport</keyword>
<dbReference type="GO" id="GO:0016887">
    <property type="term" value="F:ATP hydrolysis activity"/>
    <property type="evidence" value="ECO:0007669"/>
    <property type="project" value="InterPro"/>
</dbReference>
<keyword evidence="5" id="KW-0410">Iron transport</keyword>
<dbReference type="InterPro" id="IPR027417">
    <property type="entry name" value="P-loop_NTPase"/>
</dbReference>
<dbReference type="InterPro" id="IPR017871">
    <property type="entry name" value="ABC_transporter-like_CS"/>
</dbReference>
<evidence type="ECO:0000256" key="3">
    <source>
        <dbReference type="ARBA" id="ARBA00022448"/>
    </source>
</evidence>
<evidence type="ECO:0000256" key="9">
    <source>
        <dbReference type="ARBA" id="ARBA00023065"/>
    </source>
</evidence>
<evidence type="ECO:0000256" key="5">
    <source>
        <dbReference type="ARBA" id="ARBA00022496"/>
    </source>
</evidence>
<dbReference type="Proteomes" id="UP000078228">
    <property type="component" value="Unassembled WGS sequence"/>
</dbReference>
<dbReference type="FunFam" id="3.40.50.300:FF:000134">
    <property type="entry name" value="Iron-enterobactin ABC transporter ATP-binding protein"/>
    <property type="match status" value="1"/>
</dbReference>
<feature type="domain" description="ABC transporter" evidence="11">
    <location>
        <begin position="2"/>
        <end position="236"/>
    </location>
</feature>
<dbReference type="OrthoDB" id="5292475at2"/>
<evidence type="ECO:0000313" key="12">
    <source>
        <dbReference type="EMBL" id="OAU96050.1"/>
    </source>
</evidence>
<dbReference type="PATRIC" id="fig|480.237.peg.1359"/>
<sequence length="254" mass="28623">MIEVNNLTKKYRDNVILDAVTTTFPTGKITALIGPNGAGKSTLLMMIAKLLESTSGQIVIDNNNIDAIKISDYAKLVATLRQSIGFNLRLTVEELVSFGRFPYSQGKLTDNDRQAVCHALDFLQLSHLKTTYLDELSGGQRQMAFLAMTIAQQTDIILLDEPLNNLDMNHAVRIMQALRQLCDKQQKTVVLVIHDINFAVNYSDHIVAIKQGKIFFEGSVEQVLTETNLENLYDLKFEIIRHQNSLLCNYFKLT</sequence>
<evidence type="ECO:0000256" key="2">
    <source>
        <dbReference type="ARBA" id="ARBA00005417"/>
    </source>
</evidence>
<dbReference type="AlphaFoldDB" id="A0A198UI84"/>
<comment type="similarity">
    <text evidence="2">Belongs to the ABC transporter superfamily.</text>
</comment>
<evidence type="ECO:0000256" key="10">
    <source>
        <dbReference type="ARBA" id="ARBA00023136"/>
    </source>
</evidence>
<evidence type="ECO:0000256" key="7">
    <source>
        <dbReference type="ARBA" id="ARBA00022840"/>
    </source>
</evidence>
<evidence type="ECO:0000256" key="4">
    <source>
        <dbReference type="ARBA" id="ARBA00022475"/>
    </source>
</evidence>
<dbReference type="Pfam" id="PF00005">
    <property type="entry name" value="ABC_tran"/>
    <property type="match status" value="1"/>
</dbReference>
<keyword evidence="6" id="KW-0547">Nucleotide-binding</keyword>
<dbReference type="SUPFAM" id="SSF52540">
    <property type="entry name" value="P-loop containing nucleoside triphosphate hydrolases"/>
    <property type="match status" value="1"/>
</dbReference>
<dbReference type="SMART" id="SM00382">
    <property type="entry name" value="AAA"/>
    <property type="match status" value="1"/>
</dbReference>
<dbReference type="EMBL" id="LXHC01000020">
    <property type="protein sequence ID" value="OAU96050.1"/>
    <property type="molecule type" value="Genomic_DNA"/>
</dbReference>
<accession>A0A198UI84</accession>
<keyword evidence="3" id="KW-0813">Transport</keyword>
<dbReference type="RefSeq" id="WP_064610913.1">
    <property type="nucleotide sequence ID" value="NZ_LXHB01000073.1"/>
</dbReference>
<keyword evidence="10" id="KW-0472">Membrane</keyword>
<dbReference type="PROSITE" id="PS50893">
    <property type="entry name" value="ABC_TRANSPORTER_2"/>
    <property type="match status" value="1"/>
</dbReference>
<evidence type="ECO:0000256" key="6">
    <source>
        <dbReference type="ARBA" id="ARBA00022741"/>
    </source>
</evidence>
<keyword evidence="13" id="KW-1185">Reference proteome</keyword>
<protein>
    <submittedName>
        <fullName evidence="12">Iron compound ABC uptake transporter ATP-binding protein</fullName>
    </submittedName>
</protein>
<evidence type="ECO:0000313" key="13">
    <source>
        <dbReference type="Proteomes" id="UP000078228"/>
    </source>
</evidence>
<evidence type="ECO:0000256" key="1">
    <source>
        <dbReference type="ARBA" id="ARBA00004202"/>
    </source>
</evidence>
<dbReference type="PROSITE" id="PS00211">
    <property type="entry name" value="ABC_TRANSPORTER_1"/>
    <property type="match status" value="1"/>
</dbReference>
<evidence type="ECO:0000259" key="11">
    <source>
        <dbReference type="PROSITE" id="PS50893"/>
    </source>
</evidence>